<sequence>MSDPTEPAAPSEPAPPAVPAAPHGGWTAPAAPPFGAPAGPAPAPGAPVPPTYGRPAGAYAPPAGYAVPPAAIPPAYGAAPHAVAPYGAAPSSGGVSGTGPEPGAPRRATLGWVAFALSLVATVGASIVGAISAFAIGQGTGREIALRPLEADFDWSILTPVRDSVLVGEISFWAGTAIGVWALVQGIIAIVTGRGRGPGIAAVIIAAIGPIAFAVGVQIFLAAGLAAGSGIGG</sequence>
<protein>
    <submittedName>
        <fullName evidence="3">Uncharacterized protein</fullName>
    </submittedName>
</protein>
<feature type="transmembrane region" description="Helical" evidence="2">
    <location>
        <begin position="203"/>
        <end position="227"/>
    </location>
</feature>
<dbReference type="RefSeq" id="WP_229382611.1">
    <property type="nucleotide sequence ID" value="NZ_JAGTTN010000001.1"/>
</dbReference>
<dbReference type="EMBL" id="JAGTTN010000001">
    <property type="protein sequence ID" value="MCC2030708.1"/>
    <property type="molecule type" value="Genomic_DNA"/>
</dbReference>
<proteinExistence type="predicted"/>
<dbReference type="AlphaFoldDB" id="A0A9X1LS19"/>
<organism evidence="3 4">
    <name type="scientific">Microbacterium allomyrinae</name>
    <dbReference type="NCBI Taxonomy" id="2830666"/>
    <lineage>
        <taxon>Bacteria</taxon>
        <taxon>Bacillati</taxon>
        <taxon>Actinomycetota</taxon>
        <taxon>Actinomycetes</taxon>
        <taxon>Micrococcales</taxon>
        <taxon>Microbacteriaceae</taxon>
        <taxon>Microbacterium</taxon>
    </lineage>
</organism>
<feature type="region of interest" description="Disordered" evidence="1">
    <location>
        <begin position="1"/>
        <end position="49"/>
    </location>
</feature>
<accession>A0A9X1LS19</accession>
<feature type="compositionally biased region" description="Pro residues" evidence="1">
    <location>
        <begin position="10"/>
        <end position="19"/>
    </location>
</feature>
<evidence type="ECO:0000313" key="3">
    <source>
        <dbReference type="EMBL" id="MCC2030708.1"/>
    </source>
</evidence>
<reference evidence="3" key="1">
    <citation type="submission" date="2021-04" db="EMBL/GenBank/DDBJ databases">
        <title>Microbacterium tenobrionis sp. nov. and Microbacterium allomyrinae sp. nov., isolated from larvae of Tenobrio molitor and Allomyrina dichotoma, respectively.</title>
        <authorList>
            <person name="Lee S.D."/>
        </authorList>
    </citation>
    <scope>NUCLEOTIDE SEQUENCE</scope>
    <source>
        <strain evidence="3">BWT-G7</strain>
    </source>
</reference>
<evidence type="ECO:0000256" key="2">
    <source>
        <dbReference type="SAM" id="Phobius"/>
    </source>
</evidence>
<keyword evidence="2" id="KW-0812">Transmembrane</keyword>
<evidence type="ECO:0000256" key="1">
    <source>
        <dbReference type="SAM" id="MobiDB-lite"/>
    </source>
</evidence>
<comment type="caution">
    <text evidence="3">The sequence shown here is derived from an EMBL/GenBank/DDBJ whole genome shotgun (WGS) entry which is preliminary data.</text>
</comment>
<feature type="transmembrane region" description="Helical" evidence="2">
    <location>
        <begin position="112"/>
        <end position="136"/>
    </location>
</feature>
<keyword evidence="2" id="KW-0472">Membrane</keyword>
<dbReference type="Proteomes" id="UP001139354">
    <property type="component" value="Unassembled WGS sequence"/>
</dbReference>
<evidence type="ECO:0000313" key="4">
    <source>
        <dbReference type="Proteomes" id="UP001139354"/>
    </source>
</evidence>
<gene>
    <name evidence="3" type="ORF">KEC57_00755</name>
</gene>
<keyword evidence="4" id="KW-1185">Reference proteome</keyword>
<keyword evidence="2" id="KW-1133">Transmembrane helix</keyword>
<name>A0A9X1LS19_9MICO</name>
<feature type="compositionally biased region" description="Pro residues" evidence="1">
    <location>
        <begin position="30"/>
        <end position="49"/>
    </location>
</feature>
<feature type="transmembrane region" description="Helical" evidence="2">
    <location>
        <begin position="170"/>
        <end position="191"/>
    </location>
</feature>